<proteinExistence type="predicted"/>
<reference evidence="1" key="1">
    <citation type="journal article" date="2020" name="mSystems">
        <title>Genome- and Community-Level Interaction Insights into Carbon Utilization and Element Cycling Functions of Hydrothermarchaeota in Hydrothermal Sediment.</title>
        <authorList>
            <person name="Zhou Z."/>
            <person name="Liu Y."/>
            <person name="Xu W."/>
            <person name="Pan J."/>
            <person name="Luo Z.H."/>
            <person name="Li M."/>
        </authorList>
    </citation>
    <scope>NUCLEOTIDE SEQUENCE [LARGE SCALE GENOMIC DNA]</scope>
    <source>
        <strain evidence="1">SpSt-210</strain>
    </source>
</reference>
<protein>
    <submittedName>
        <fullName evidence="1">Uncharacterized protein</fullName>
    </submittedName>
</protein>
<evidence type="ECO:0000313" key="1">
    <source>
        <dbReference type="EMBL" id="HEG90038.1"/>
    </source>
</evidence>
<accession>A0A831WXK8</accession>
<organism evidence="1">
    <name type="scientific">Thermorudis peleae</name>
    <dbReference type="NCBI Taxonomy" id="1382356"/>
    <lineage>
        <taxon>Bacteria</taxon>
        <taxon>Pseudomonadati</taxon>
        <taxon>Thermomicrobiota</taxon>
        <taxon>Thermomicrobia</taxon>
        <taxon>Thermomicrobia incertae sedis</taxon>
        <taxon>Thermorudis</taxon>
    </lineage>
</organism>
<gene>
    <name evidence="1" type="ORF">ENP34_01120</name>
</gene>
<comment type="caution">
    <text evidence="1">The sequence shown here is derived from an EMBL/GenBank/DDBJ whole genome shotgun (WGS) entry which is preliminary data.</text>
</comment>
<name>A0A831WXK8_9BACT</name>
<dbReference type="EMBL" id="DSIY01000026">
    <property type="protein sequence ID" value="HEG90038.1"/>
    <property type="molecule type" value="Genomic_DNA"/>
</dbReference>
<sequence>MTYRVVVHIHNEDPFLAEMDTMPDPRDNFVVLRNPRRRDGRALTFITEGATHFLYPWSRISFIEILEGGPASGQQLLTFFREDTTGQ</sequence>
<dbReference type="AlphaFoldDB" id="A0A831WXK8"/>